<evidence type="ECO:0008006" key="4">
    <source>
        <dbReference type="Google" id="ProtNLM"/>
    </source>
</evidence>
<dbReference type="InterPro" id="IPR038713">
    <property type="entry name" value="Terminase_Gp1_N_sf"/>
</dbReference>
<protein>
    <recommendedName>
        <fullName evidence="4">Terminase</fullName>
    </recommendedName>
</protein>
<evidence type="ECO:0000313" key="3">
    <source>
        <dbReference type="Proteomes" id="UP000321523"/>
    </source>
</evidence>
<feature type="compositionally biased region" description="Pro residues" evidence="1">
    <location>
        <begin position="143"/>
        <end position="158"/>
    </location>
</feature>
<evidence type="ECO:0000313" key="2">
    <source>
        <dbReference type="EMBL" id="GEO41440.1"/>
    </source>
</evidence>
<accession>A0A512DZ23</accession>
<gene>
    <name evidence="2" type="ORF">SAE02_55880</name>
</gene>
<organism evidence="2 3">
    <name type="scientific">Skermanella aerolata</name>
    <dbReference type="NCBI Taxonomy" id="393310"/>
    <lineage>
        <taxon>Bacteria</taxon>
        <taxon>Pseudomonadati</taxon>
        <taxon>Pseudomonadota</taxon>
        <taxon>Alphaproteobacteria</taxon>
        <taxon>Rhodospirillales</taxon>
        <taxon>Azospirillaceae</taxon>
        <taxon>Skermanella</taxon>
    </lineage>
</organism>
<feature type="compositionally biased region" description="Pro residues" evidence="1">
    <location>
        <begin position="169"/>
        <end position="189"/>
    </location>
</feature>
<keyword evidence="3" id="KW-1185">Reference proteome</keyword>
<reference evidence="2 3" key="1">
    <citation type="submission" date="2019-07" db="EMBL/GenBank/DDBJ databases">
        <title>Whole genome shotgun sequence of Skermanella aerolata NBRC 106429.</title>
        <authorList>
            <person name="Hosoyama A."/>
            <person name="Uohara A."/>
            <person name="Ohji S."/>
            <person name="Ichikawa N."/>
        </authorList>
    </citation>
    <scope>NUCLEOTIDE SEQUENCE [LARGE SCALE GENOMIC DNA]</scope>
    <source>
        <strain evidence="2 3">NBRC 106429</strain>
    </source>
</reference>
<dbReference type="Pfam" id="PF03592">
    <property type="entry name" value="Terminase_2"/>
    <property type="match status" value="1"/>
</dbReference>
<feature type="compositionally biased region" description="Polar residues" evidence="1">
    <location>
        <begin position="125"/>
        <end position="136"/>
    </location>
</feature>
<dbReference type="OrthoDB" id="7370003at2"/>
<dbReference type="AlphaFoldDB" id="A0A512DZ23"/>
<evidence type="ECO:0000256" key="1">
    <source>
        <dbReference type="SAM" id="MobiDB-lite"/>
    </source>
</evidence>
<dbReference type="InterPro" id="IPR005335">
    <property type="entry name" value="Terminase_ssu"/>
</dbReference>
<feature type="region of interest" description="Disordered" evidence="1">
    <location>
        <begin position="122"/>
        <end position="189"/>
    </location>
</feature>
<dbReference type="Proteomes" id="UP000321523">
    <property type="component" value="Unassembled WGS sequence"/>
</dbReference>
<dbReference type="EMBL" id="BJYZ01000028">
    <property type="protein sequence ID" value="GEO41440.1"/>
    <property type="molecule type" value="Genomic_DNA"/>
</dbReference>
<dbReference type="Gene3D" id="1.10.10.1400">
    <property type="entry name" value="Terminase, small subunit, N-terminal DNA-binding domain, HTH motif"/>
    <property type="match status" value="1"/>
</dbReference>
<comment type="caution">
    <text evidence="2">The sequence shown here is derived from an EMBL/GenBank/DDBJ whole genome shotgun (WGS) entry which is preliminary data.</text>
</comment>
<dbReference type="GO" id="GO:0051276">
    <property type="term" value="P:chromosome organization"/>
    <property type="evidence" value="ECO:0007669"/>
    <property type="project" value="InterPro"/>
</dbReference>
<name>A0A512DZ23_9PROT</name>
<sequence>MPQSAEASAETNTAAQTTPPLPHRQEVFARHIVAGCSQAEAARRAGYAWDSARQTGSRLVADVNVAARIAELALAREDSHRTEHDDLVANLKRLMTDSMSKKNTSGALRAIDMLARFQGHYANGNRGQSGRTSALSDTRDAPPSEPAPQPVPVPVPTPEEPEPEAVFDPPMPPAPQLPVEPAPAPPPPPRMRPDHAIRVLQAKISMIAHCRDTLKSRHPQVYQSLAFTEEAAMFFDDALDLLSEADWPTRQSPGKWLWPHGNPANPALSWVQDADARIDAYAAALVEAQDNDV</sequence>
<feature type="compositionally biased region" description="Low complexity" evidence="1">
    <location>
        <begin position="1"/>
        <end position="18"/>
    </location>
</feature>
<dbReference type="RefSeq" id="WP_044432410.1">
    <property type="nucleotide sequence ID" value="NZ_BJYZ01000028.1"/>
</dbReference>
<feature type="region of interest" description="Disordered" evidence="1">
    <location>
        <begin position="1"/>
        <end position="23"/>
    </location>
</feature>
<proteinExistence type="predicted"/>